<evidence type="ECO:0000313" key="4">
    <source>
        <dbReference type="Proteomes" id="UP001165740"/>
    </source>
</evidence>
<proteinExistence type="predicted"/>
<feature type="compositionally biased region" description="Polar residues" evidence="1">
    <location>
        <begin position="824"/>
        <end position="838"/>
    </location>
</feature>
<dbReference type="Pfam" id="PF17517">
    <property type="entry name" value="IgGFc_binding"/>
    <property type="match status" value="1"/>
</dbReference>
<dbReference type="Gene3D" id="2.170.300.10">
    <property type="entry name" value="Tie2 ligand-binding domain superfamily"/>
    <property type="match status" value="1"/>
</dbReference>
<evidence type="ECO:0000256" key="1">
    <source>
        <dbReference type="SAM" id="MobiDB-lite"/>
    </source>
</evidence>
<organism evidence="4 5">
    <name type="scientific">Biomphalaria glabrata</name>
    <name type="common">Bloodfluke planorb</name>
    <name type="synonym">Freshwater snail</name>
    <dbReference type="NCBI Taxonomy" id="6526"/>
    <lineage>
        <taxon>Eukaryota</taxon>
        <taxon>Metazoa</taxon>
        <taxon>Spiralia</taxon>
        <taxon>Lophotrochozoa</taxon>
        <taxon>Mollusca</taxon>
        <taxon>Gastropoda</taxon>
        <taxon>Heterobranchia</taxon>
        <taxon>Euthyneura</taxon>
        <taxon>Panpulmonata</taxon>
        <taxon>Hygrophila</taxon>
        <taxon>Lymnaeoidea</taxon>
        <taxon>Planorbidae</taxon>
        <taxon>Biomphalaria</taxon>
    </lineage>
</organism>
<evidence type="ECO:0000313" key="5">
    <source>
        <dbReference type="RefSeq" id="XP_055873175.1"/>
    </source>
</evidence>
<dbReference type="RefSeq" id="XP_055873175.1">
    <property type="nucleotide sequence ID" value="XM_056017200.1"/>
</dbReference>
<dbReference type="OrthoDB" id="10005154at2759"/>
<sequence length="889" mass="98973">MIIILLIHYIFVLTISWHVIAVSLSMGKEYLISTPAIVSSSGAKQVSSITMYLVTYVPPIQLSFLVHWTPQSKNKKIPNYVIASKVYTIVVDPIYCYNKLPGIRWTFHLIGSNYFGLVVSLMEHGAPHMETFVPLPVAGWGKEYFAVTMGYRYSIIIIANDGPNQIFFTINAAKRDFRMKFDKTHFEDGEIWSIELKKFQSYAVTNCAEDTFVGSLTGSYLRGTHAFGVVTGNCLSQTDDEACGVNQNEPDDISFNLLAEMLLPRESFGKTFILFRHPRPETKGHYIIVAGSDNTFVKLYNETLGTFGTLKLQGVGSWHKTEATSCYMTSNKGIQVTYVLASSCKGMPNDAPSLCNLIPVELFYFKYLCSVPKNQEMFHYILYTVELKAGKDIRLDFAANTSSFSQQYVRGNNAWRTYSATVLPGSSFVIYSTQSTFGCYLFGWSARATYMHPAGFISSPINLVCIKSIKKMRPLDLIDNDCDGKIDEEINNQIDDDGDELIDEDLNIFTDNNTVRTMSLVDFLSATPNLPETTMTPKWSQMTTIPQSVNSSRPSGNSSISSRICTTPYHYGENCRYSCKHCLSDCDKVNGSCDDCYPGYEDPELACTTVQGKYGDWSQWHCLQNCKDTSMVKQRLCKKSSKCSGDIVVRRYGNCYRKMCPESCQKFTWGVYCAHDCSNCGEDCNKFNGSCKWCRAGFKGHDKACADTCGFNEFGVNCRGNCKAVCGEDCMDRKEGFCHGAKVDLQLVAVVISLFAIGLAIITYSYIYFRSTQEDMVIMNAISVTGQSNSRGAISGSQSRSIANKSLAQSRSQLRTEASGPLPQRSTNTLPNANSSTADGFGNIDVGNSERSPKPQPSRQVSFNNKVLTSVIKTPRTVPLKGYQSQTRV</sequence>
<keyword evidence="2" id="KW-0472">Membrane</keyword>
<dbReference type="PANTHER" id="PTHR46534">
    <property type="entry name" value="IGGFC_BINDING DOMAIN-CONTAINING PROTEIN"/>
    <property type="match status" value="1"/>
</dbReference>
<keyword evidence="4" id="KW-1185">Reference proteome</keyword>
<feature type="compositionally biased region" description="Polar residues" evidence="1">
    <location>
        <begin position="805"/>
        <end position="816"/>
    </location>
</feature>
<dbReference type="AlphaFoldDB" id="A0A9W2ZDM1"/>
<feature type="domain" description="IgGFc-binding protein N-terminal" evidence="3">
    <location>
        <begin position="131"/>
        <end position="443"/>
    </location>
</feature>
<feature type="transmembrane region" description="Helical" evidence="2">
    <location>
        <begin position="747"/>
        <end position="769"/>
    </location>
</feature>
<dbReference type="InterPro" id="IPR035234">
    <property type="entry name" value="IgGFc-bd_N"/>
</dbReference>
<name>A0A9W2ZDM1_BIOGL</name>
<dbReference type="GeneID" id="106050624"/>
<gene>
    <name evidence="5" type="primary">LOC106050624</name>
</gene>
<evidence type="ECO:0000256" key="2">
    <source>
        <dbReference type="SAM" id="Phobius"/>
    </source>
</evidence>
<feature type="compositionally biased region" description="Polar residues" evidence="1">
    <location>
        <begin position="857"/>
        <end position="868"/>
    </location>
</feature>
<feature type="region of interest" description="Disordered" evidence="1">
    <location>
        <begin position="805"/>
        <end position="868"/>
    </location>
</feature>
<keyword evidence="2" id="KW-1133">Transmembrane helix</keyword>
<accession>A0A9W2ZDM1</accession>
<dbReference type="PANTHER" id="PTHR46534:SF1">
    <property type="entry name" value="IGGFC-BINDING PROTEIN N-TERMINAL DOMAIN-CONTAINING PROTEIN"/>
    <property type="match status" value="1"/>
</dbReference>
<keyword evidence="2" id="KW-0812">Transmembrane</keyword>
<reference evidence="5" key="1">
    <citation type="submission" date="2025-08" db="UniProtKB">
        <authorList>
            <consortium name="RefSeq"/>
        </authorList>
    </citation>
    <scope>IDENTIFICATION</scope>
</reference>
<dbReference type="Proteomes" id="UP001165740">
    <property type="component" value="Chromosome 18"/>
</dbReference>
<protein>
    <submittedName>
        <fullName evidence="5">Uncharacterized protein LOC106050624 isoform X1</fullName>
    </submittedName>
</protein>
<evidence type="ECO:0000259" key="3">
    <source>
        <dbReference type="Pfam" id="PF17517"/>
    </source>
</evidence>